<organism evidence="1 2">
    <name type="scientific">Brassica napus</name>
    <name type="common">Rape</name>
    <dbReference type="NCBI Taxonomy" id="3708"/>
    <lineage>
        <taxon>Eukaryota</taxon>
        <taxon>Viridiplantae</taxon>
        <taxon>Streptophyta</taxon>
        <taxon>Embryophyta</taxon>
        <taxon>Tracheophyta</taxon>
        <taxon>Spermatophyta</taxon>
        <taxon>Magnoliopsida</taxon>
        <taxon>eudicotyledons</taxon>
        <taxon>Gunneridae</taxon>
        <taxon>Pentapetalae</taxon>
        <taxon>rosids</taxon>
        <taxon>malvids</taxon>
        <taxon>Brassicales</taxon>
        <taxon>Brassicaceae</taxon>
        <taxon>Brassiceae</taxon>
        <taxon>Brassica</taxon>
    </lineage>
</organism>
<sequence length="162" mass="18180">TRQRHVIKSNPHELTRVPCHNTLLVHRHQQPSLLLGPTPSMINLTYKKVKSSSHSITLINSVSSMRFLITGQAIDGYSEQDDEIRFLGNAPDDDVDIFLLPILCEVFDAKIKRNSGIVPMSRQVDASGLENQHGELPENELFPSFKTLKSSQTSKRGLGCFR</sequence>
<dbReference type="Proteomes" id="UP000824890">
    <property type="component" value="Unassembled WGS sequence"/>
</dbReference>
<reference evidence="1 2" key="1">
    <citation type="submission" date="2021-05" db="EMBL/GenBank/DDBJ databases">
        <title>Genome Assembly of Synthetic Allotetraploid Brassica napus Reveals Homoeologous Exchanges between Subgenomes.</title>
        <authorList>
            <person name="Davis J.T."/>
        </authorList>
    </citation>
    <scope>NUCLEOTIDE SEQUENCE [LARGE SCALE GENOMIC DNA]</scope>
    <source>
        <strain evidence="2">cv. Da-Ae</strain>
        <tissue evidence="1">Seedling</tissue>
    </source>
</reference>
<gene>
    <name evidence="1" type="ORF">HID58_066661</name>
</gene>
<accession>A0ABQ7ZGA6</accession>
<protein>
    <submittedName>
        <fullName evidence="1">Uncharacterized protein</fullName>
    </submittedName>
</protein>
<dbReference type="EMBL" id="JAGKQM010000015">
    <property type="protein sequence ID" value="KAH0879267.1"/>
    <property type="molecule type" value="Genomic_DNA"/>
</dbReference>
<keyword evidence="2" id="KW-1185">Reference proteome</keyword>
<evidence type="ECO:0000313" key="1">
    <source>
        <dbReference type="EMBL" id="KAH0879267.1"/>
    </source>
</evidence>
<comment type="caution">
    <text evidence="1">The sequence shown here is derived from an EMBL/GenBank/DDBJ whole genome shotgun (WGS) entry which is preliminary data.</text>
</comment>
<name>A0ABQ7ZGA6_BRANA</name>
<proteinExistence type="predicted"/>
<feature type="non-terminal residue" evidence="1">
    <location>
        <position position="1"/>
    </location>
</feature>
<evidence type="ECO:0000313" key="2">
    <source>
        <dbReference type="Proteomes" id="UP000824890"/>
    </source>
</evidence>